<gene>
    <name evidence="1" type="ORF">NCTC11112_02475</name>
</gene>
<evidence type="ECO:0000313" key="2">
    <source>
        <dbReference type="Proteomes" id="UP000254817"/>
    </source>
</evidence>
<accession>A0A376MNR4</accession>
<name>A0A376MNR4_ECOLX</name>
<reference evidence="1 2" key="1">
    <citation type="submission" date="2018-06" db="EMBL/GenBank/DDBJ databases">
        <authorList>
            <consortium name="Pathogen Informatics"/>
            <person name="Doyle S."/>
        </authorList>
    </citation>
    <scope>NUCLEOTIDE SEQUENCE [LARGE SCALE GENOMIC DNA]</scope>
    <source>
        <strain evidence="1 2">NCTC11112</strain>
    </source>
</reference>
<proteinExistence type="predicted"/>
<dbReference type="AlphaFoldDB" id="A0A376MNR4"/>
<protein>
    <submittedName>
        <fullName evidence="1">Uncharacterized protein</fullName>
    </submittedName>
</protein>
<sequence length="30" mass="2947">MSMGVDIGAGAGIFPHATPISIPSNPALKP</sequence>
<evidence type="ECO:0000313" key="1">
    <source>
        <dbReference type="EMBL" id="STG51987.1"/>
    </source>
</evidence>
<dbReference type="Proteomes" id="UP000254817">
    <property type="component" value="Unassembled WGS sequence"/>
</dbReference>
<dbReference type="EMBL" id="UGAW01000001">
    <property type="protein sequence ID" value="STG51987.1"/>
    <property type="molecule type" value="Genomic_DNA"/>
</dbReference>
<organism evidence="1 2">
    <name type="scientific">Escherichia coli</name>
    <dbReference type="NCBI Taxonomy" id="562"/>
    <lineage>
        <taxon>Bacteria</taxon>
        <taxon>Pseudomonadati</taxon>
        <taxon>Pseudomonadota</taxon>
        <taxon>Gammaproteobacteria</taxon>
        <taxon>Enterobacterales</taxon>
        <taxon>Enterobacteriaceae</taxon>
        <taxon>Escherichia</taxon>
    </lineage>
</organism>